<keyword evidence="2 6" id="KW-0288">FMN</keyword>
<evidence type="ECO:0000313" key="9">
    <source>
        <dbReference type="Proteomes" id="UP001251524"/>
    </source>
</evidence>
<comment type="function">
    <text evidence="6">Quinone reductase that provides resistance to thiol-specific stress caused by electrophilic quinones.</text>
</comment>
<feature type="domain" description="Flavodoxin-like fold" evidence="7">
    <location>
        <begin position="1"/>
        <end position="185"/>
    </location>
</feature>
<evidence type="ECO:0000256" key="6">
    <source>
        <dbReference type="HAMAP-Rule" id="MF_01216"/>
    </source>
</evidence>
<dbReference type="InterPro" id="IPR050104">
    <property type="entry name" value="FMN-dep_NADH:Q_OxRdtase_AzoR1"/>
</dbReference>
<dbReference type="SUPFAM" id="SSF52218">
    <property type="entry name" value="Flavoproteins"/>
    <property type="match status" value="1"/>
</dbReference>
<comment type="caution">
    <text evidence="6">Lacks conserved residue(s) required for the propagation of feature annotation.</text>
</comment>
<dbReference type="EC" id="1.7.1.17" evidence="6"/>
<dbReference type="RefSeq" id="WP_310063820.1">
    <property type="nucleotide sequence ID" value="NZ_JAVDVY010000003.1"/>
</dbReference>
<evidence type="ECO:0000313" key="8">
    <source>
        <dbReference type="EMBL" id="MDR7135820.1"/>
    </source>
</evidence>
<keyword evidence="4 6" id="KW-0520">NAD</keyword>
<reference evidence="8 9" key="1">
    <citation type="submission" date="2023-07" db="EMBL/GenBank/DDBJ databases">
        <title>Sorghum-associated microbial communities from plants grown in Nebraska, USA.</title>
        <authorList>
            <person name="Schachtman D."/>
        </authorList>
    </citation>
    <scope>NUCLEOTIDE SEQUENCE [LARGE SCALE GENOMIC DNA]</scope>
    <source>
        <strain evidence="8 9">BE198</strain>
    </source>
</reference>
<dbReference type="EC" id="1.6.5.-" evidence="6"/>
<evidence type="ECO:0000256" key="2">
    <source>
        <dbReference type="ARBA" id="ARBA00022643"/>
    </source>
</evidence>
<dbReference type="InterPro" id="IPR023048">
    <property type="entry name" value="NADH:quinone_OxRdtase_FMN_depd"/>
</dbReference>
<dbReference type="PANTHER" id="PTHR43741:SF4">
    <property type="entry name" value="FMN-DEPENDENT NADH:QUINONE OXIDOREDUCTASE"/>
    <property type="match status" value="1"/>
</dbReference>
<dbReference type="Pfam" id="PF02525">
    <property type="entry name" value="Flavodoxin_2"/>
    <property type="match status" value="1"/>
</dbReference>
<keyword evidence="3 6" id="KW-0560">Oxidoreductase</keyword>
<comment type="similarity">
    <text evidence="6">Belongs to the azoreductase type 1 family.</text>
</comment>
<comment type="subunit">
    <text evidence="6">Homodimer.</text>
</comment>
<dbReference type="PANTHER" id="PTHR43741">
    <property type="entry name" value="FMN-DEPENDENT NADH-AZOREDUCTASE 1"/>
    <property type="match status" value="1"/>
</dbReference>
<comment type="cofactor">
    <cofactor evidence="6">
        <name>FMN</name>
        <dbReference type="ChEBI" id="CHEBI:58210"/>
    </cofactor>
    <text evidence="6">Binds 1 FMN per subunit.</text>
</comment>
<proteinExistence type="inferred from homology"/>
<name>A0ABU1WEP0_9GAMM</name>
<comment type="caution">
    <text evidence="8">The sequence shown here is derived from an EMBL/GenBank/DDBJ whole genome shotgun (WGS) entry which is preliminary data.</text>
</comment>
<dbReference type="HAMAP" id="MF_01216">
    <property type="entry name" value="Azoreductase_type1"/>
    <property type="match status" value="1"/>
</dbReference>
<evidence type="ECO:0000256" key="5">
    <source>
        <dbReference type="ARBA" id="ARBA00048542"/>
    </source>
</evidence>
<dbReference type="GO" id="GO:0016491">
    <property type="term" value="F:oxidoreductase activity"/>
    <property type="evidence" value="ECO:0007669"/>
    <property type="project" value="UniProtKB-KW"/>
</dbReference>
<evidence type="ECO:0000259" key="7">
    <source>
        <dbReference type="Pfam" id="PF02525"/>
    </source>
</evidence>
<gene>
    <name evidence="6" type="primary">azoR</name>
    <name evidence="8" type="ORF">J2X06_003038</name>
</gene>
<keyword evidence="9" id="KW-1185">Reference proteome</keyword>
<dbReference type="InterPro" id="IPR029039">
    <property type="entry name" value="Flavoprotein-like_sf"/>
</dbReference>
<dbReference type="Gene3D" id="3.40.50.360">
    <property type="match status" value="1"/>
</dbReference>
<evidence type="ECO:0000256" key="1">
    <source>
        <dbReference type="ARBA" id="ARBA00022630"/>
    </source>
</evidence>
<feature type="binding site" evidence="6">
    <location>
        <position position="9"/>
    </location>
    <ligand>
        <name>FMN</name>
        <dbReference type="ChEBI" id="CHEBI:58210"/>
    </ligand>
</feature>
<sequence length="193" mass="20572">MKLLHLDSSALGANSVTRELSAAVVGRWQDAHAGLTVEYRDLDSNPIPHLTGRSLAQADAAEAADAAAVMQQFLDADVVVIGTPFYNFGIPSTLKAWIDRIAVAGKTFKYDENGPHGLAGGKRLIIVSGRGGIYGDASPADFQETYLRHVFGFLGITDIEIVRAEGVAYSEQHRTDALAAARASIPQPLREAA</sequence>
<accession>A0ABU1WEP0</accession>
<comment type="catalytic activity">
    <reaction evidence="5">
        <text>N,N-dimethyl-1,4-phenylenediamine + anthranilate + 2 NAD(+) = 2-(4-dimethylaminophenyl)diazenylbenzoate + 2 NADH + 2 H(+)</text>
        <dbReference type="Rhea" id="RHEA:55872"/>
        <dbReference type="ChEBI" id="CHEBI:15378"/>
        <dbReference type="ChEBI" id="CHEBI:15783"/>
        <dbReference type="ChEBI" id="CHEBI:16567"/>
        <dbReference type="ChEBI" id="CHEBI:57540"/>
        <dbReference type="ChEBI" id="CHEBI:57945"/>
        <dbReference type="ChEBI" id="CHEBI:71579"/>
        <dbReference type="EC" id="1.7.1.17"/>
    </reaction>
    <physiologicalReaction direction="right-to-left" evidence="5">
        <dbReference type="Rhea" id="RHEA:55874"/>
    </physiologicalReaction>
</comment>
<dbReference type="Proteomes" id="UP001251524">
    <property type="component" value="Unassembled WGS sequence"/>
</dbReference>
<comment type="function">
    <text evidence="6">Also exhibits azoreductase activity. Catalyzes the reductive cleavage of the azo bond in aromatic azo compounds to the corresponding amines.</text>
</comment>
<evidence type="ECO:0000256" key="3">
    <source>
        <dbReference type="ARBA" id="ARBA00023002"/>
    </source>
</evidence>
<evidence type="ECO:0000256" key="4">
    <source>
        <dbReference type="ARBA" id="ARBA00023027"/>
    </source>
</evidence>
<dbReference type="InterPro" id="IPR003680">
    <property type="entry name" value="Flavodoxin_fold"/>
</dbReference>
<dbReference type="EMBL" id="JAVDVY010000003">
    <property type="protein sequence ID" value="MDR7135820.1"/>
    <property type="molecule type" value="Genomic_DNA"/>
</dbReference>
<organism evidence="8 9">
    <name type="scientific">Lysobacter niastensis</name>
    <dbReference type="NCBI Taxonomy" id="380629"/>
    <lineage>
        <taxon>Bacteria</taxon>
        <taxon>Pseudomonadati</taxon>
        <taxon>Pseudomonadota</taxon>
        <taxon>Gammaproteobacteria</taxon>
        <taxon>Lysobacterales</taxon>
        <taxon>Lysobacteraceae</taxon>
        <taxon>Lysobacter</taxon>
    </lineage>
</organism>
<protein>
    <recommendedName>
        <fullName evidence="6">FMN dependent NADH:quinone oxidoreductase</fullName>
        <ecNumber evidence="6">1.6.5.-</ecNumber>
    </recommendedName>
    <alternativeName>
        <fullName evidence="6">Azo-dye reductase</fullName>
    </alternativeName>
    <alternativeName>
        <fullName evidence="6">FMN-dependent NADH-azo compound oxidoreductase</fullName>
    </alternativeName>
    <alternativeName>
        <fullName evidence="6">FMN-dependent NADH-azoreductase</fullName>
        <ecNumber evidence="6">1.7.1.17</ecNumber>
    </alternativeName>
</protein>
<comment type="catalytic activity">
    <reaction evidence="6">
        <text>2 a quinone + NADH + H(+) = 2 a 1,4-benzosemiquinone + NAD(+)</text>
        <dbReference type="Rhea" id="RHEA:65952"/>
        <dbReference type="ChEBI" id="CHEBI:15378"/>
        <dbReference type="ChEBI" id="CHEBI:57540"/>
        <dbReference type="ChEBI" id="CHEBI:57945"/>
        <dbReference type="ChEBI" id="CHEBI:132124"/>
        <dbReference type="ChEBI" id="CHEBI:134225"/>
    </reaction>
</comment>
<keyword evidence="1 6" id="KW-0285">Flavoprotein</keyword>